<evidence type="ECO:0000313" key="4">
    <source>
        <dbReference type="Proteomes" id="UP000663722"/>
    </source>
</evidence>
<dbReference type="Proteomes" id="UP000663722">
    <property type="component" value="Chromosome"/>
</dbReference>
<evidence type="ECO:0000256" key="2">
    <source>
        <dbReference type="SAM" id="Phobius"/>
    </source>
</evidence>
<feature type="transmembrane region" description="Helical" evidence="2">
    <location>
        <begin position="27"/>
        <end position="46"/>
    </location>
</feature>
<keyword evidence="2" id="KW-1133">Transmembrane helix</keyword>
<evidence type="ECO:0000256" key="1">
    <source>
        <dbReference type="SAM" id="MobiDB-lite"/>
    </source>
</evidence>
<sequence>MDRDLILSGSKPEKNRKEKHAQKKDRASVYFLFVSIFGDIISTHFVCPG</sequence>
<gene>
    <name evidence="3" type="ORF">dnm_037360</name>
</gene>
<keyword evidence="2" id="KW-0812">Transmembrane</keyword>
<dbReference type="KEGG" id="dmm:dnm_037360"/>
<organism evidence="3 4">
    <name type="scientific">Desulfonema magnum</name>
    <dbReference type="NCBI Taxonomy" id="45655"/>
    <lineage>
        <taxon>Bacteria</taxon>
        <taxon>Pseudomonadati</taxon>
        <taxon>Thermodesulfobacteriota</taxon>
        <taxon>Desulfobacteria</taxon>
        <taxon>Desulfobacterales</taxon>
        <taxon>Desulfococcaceae</taxon>
        <taxon>Desulfonema</taxon>
    </lineage>
</organism>
<proteinExistence type="predicted"/>
<reference evidence="3" key="1">
    <citation type="journal article" date="2021" name="Microb. Physiol.">
        <title>Proteogenomic Insights into the Physiology of Marine, Sulfate-Reducing, Filamentous Desulfonema limicola and Desulfonema magnum.</title>
        <authorList>
            <person name="Schnaars V."/>
            <person name="Wohlbrand L."/>
            <person name="Scheve S."/>
            <person name="Hinrichs C."/>
            <person name="Reinhardt R."/>
            <person name="Rabus R."/>
        </authorList>
    </citation>
    <scope>NUCLEOTIDE SEQUENCE</scope>
    <source>
        <strain evidence="3">4be13</strain>
    </source>
</reference>
<name>A0A975GNF3_9BACT</name>
<protein>
    <submittedName>
        <fullName evidence="3">Uncharacterized protein</fullName>
    </submittedName>
</protein>
<evidence type="ECO:0000313" key="3">
    <source>
        <dbReference type="EMBL" id="QTA87702.1"/>
    </source>
</evidence>
<feature type="compositionally biased region" description="Basic and acidic residues" evidence="1">
    <location>
        <begin position="1"/>
        <end position="16"/>
    </location>
</feature>
<keyword evidence="4" id="KW-1185">Reference proteome</keyword>
<feature type="region of interest" description="Disordered" evidence="1">
    <location>
        <begin position="1"/>
        <end position="23"/>
    </location>
</feature>
<accession>A0A975GNF3</accession>
<dbReference type="AlphaFoldDB" id="A0A975GNF3"/>
<dbReference type="EMBL" id="CP061800">
    <property type="protein sequence ID" value="QTA87702.1"/>
    <property type="molecule type" value="Genomic_DNA"/>
</dbReference>
<keyword evidence="2" id="KW-0472">Membrane</keyword>